<dbReference type="InterPro" id="IPR001969">
    <property type="entry name" value="Aspartic_peptidase_AS"/>
</dbReference>
<dbReference type="GO" id="GO:0006508">
    <property type="term" value="P:proteolysis"/>
    <property type="evidence" value="ECO:0007669"/>
    <property type="project" value="UniProtKB-KW"/>
</dbReference>
<dbReference type="InterPro" id="IPR021109">
    <property type="entry name" value="Peptidase_aspartic_dom_sf"/>
</dbReference>
<feature type="active site" evidence="5">
    <location>
        <position position="129"/>
    </location>
</feature>
<feature type="active site" evidence="5">
    <location>
        <position position="309"/>
    </location>
</feature>
<dbReference type="InterPro" id="IPR033121">
    <property type="entry name" value="PEPTIDASE_A1"/>
</dbReference>
<accession>A0A9Q5I112</accession>
<evidence type="ECO:0000256" key="1">
    <source>
        <dbReference type="ARBA" id="ARBA00007447"/>
    </source>
</evidence>
<evidence type="ECO:0000256" key="4">
    <source>
        <dbReference type="ARBA" id="ARBA00022801"/>
    </source>
</evidence>
<keyword evidence="2 7" id="KW-0645">Protease</keyword>
<evidence type="ECO:0000256" key="3">
    <source>
        <dbReference type="ARBA" id="ARBA00022750"/>
    </source>
</evidence>
<name>A0A9Q5I112_SANBA</name>
<dbReference type="EMBL" id="LNZH02000153">
    <property type="protein sequence ID" value="OCB89549.1"/>
    <property type="molecule type" value="Genomic_DNA"/>
</dbReference>
<dbReference type="GO" id="GO:0004190">
    <property type="term" value="F:aspartic-type endopeptidase activity"/>
    <property type="evidence" value="ECO:0007669"/>
    <property type="project" value="UniProtKB-KW"/>
</dbReference>
<feature type="disulfide bond" evidence="6">
    <location>
        <begin position="142"/>
        <end position="146"/>
    </location>
</feature>
<dbReference type="FunFam" id="2.40.70.10:FF:000115">
    <property type="entry name" value="Lysosomal aspartic protease"/>
    <property type="match status" value="1"/>
</dbReference>
<evidence type="ECO:0000256" key="2">
    <source>
        <dbReference type="ARBA" id="ARBA00022670"/>
    </source>
</evidence>
<gene>
    <name evidence="10" type="ORF">A7U60_g3241</name>
</gene>
<comment type="caution">
    <text evidence="10">The sequence shown here is derived from an EMBL/GenBank/DDBJ whole genome shotgun (WGS) entry which is preliminary data.</text>
</comment>
<evidence type="ECO:0000256" key="8">
    <source>
        <dbReference type="SAM" id="SignalP"/>
    </source>
</evidence>
<evidence type="ECO:0000256" key="5">
    <source>
        <dbReference type="PIRSR" id="PIRSR601461-1"/>
    </source>
</evidence>
<dbReference type="PROSITE" id="PS51767">
    <property type="entry name" value="PEPTIDASE_A1"/>
    <property type="match status" value="1"/>
</dbReference>
<feature type="chain" id="PRO_5040418420" evidence="8">
    <location>
        <begin position="28"/>
        <end position="426"/>
    </location>
</feature>
<dbReference type="Proteomes" id="UP000757232">
    <property type="component" value="Unassembled WGS sequence"/>
</dbReference>
<evidence type="ECO:0000256" key="6">
    <source>
        <dbReference type="PIRSR" id="PIRSR601461-2"/>
    </source>
</evidence>
<keyword evidence="6" id="KW-1015">Disulfide bond</keyword>
<comment type="similarity">
    <text evidence="1 7">Belongs to the peptidase A1 family.</text>
</comment>
<dbReference type="CDD" id="cd05471">
    <property type="entry name" value="pepsin_like"/>
    <property type="match status" value="1"/>
</dbReference>
<dbReference type="PANTHER" id="PTHR47966">
    <property type="entry name" value="BETA-SITE APP-CLEAVING ENZYME, ISOFORM A-RELATED"/>
    <property type="match status" value="1"/>
</dbReference>
<proteinExistence type="inferred from homology"/>
<feature type="disulfide bond" evidence="6">
    <location>
        <begin position="344"/>
        <end position="379"/>
    </location>
</feature>
<feature type="signal peptide" evidence="8">
    <location>
        <begin position="1"/>
        <end position="27"/>
    </location>
</feature>
<feature type="domain" description="Peptidase A1" evidence="9">
    <location>
        <begin position="111"/>
        <end position="423"/>
    </location>
</feature>
<evidence type="ECO:0000256" key="7">
    <source>
        <dbReference type="RuleBase" id="RU000454"/>
    </source>
</evidence>
<protein>
    <submittedName>
        <fullName evidence="10">Acid protease</fullName>
    </submittedName>
</protein>
<keyword evidence="11" id="KW-1185">Reference proteome</keyword>
<evidence type="ECO:0000259" key="9">
    <source>
        <dbReference type="PROSITE" id="PS51767"/>
    </source>
</evidence>
<dbReference type="PROSITE" id="PS00141">
    <property type="entry name" value="ASP_PROTEASE"/>
    <property type="match status" value="1"/>
</dbReference>
<reference evidence="10" key="1">
    <citation type="submission" date="2016-06" db="EMBL/GenBank/DDBJ databases">
        <title>Draft Genome sequence of the fungus Inonotus baumii.</title>
        <authorList>
            <person name="Zhu H."/>
            <person name="Lin W."/>
        </authorList>
    </citation>
    <scope>NUCLEOTIDE SEQUENCE</scope>
    <source>
        <strain evidence="10">821</strain>
    </source>
</reference>
<sequence>MPAHSHWWSASMKIAALVSLLPLLSQASPTPSLSGTKISLTKRSSVVKNGVVNMNGLQSHIQQIQGKIARGLANYEKNTGKVHPNYRNTTTTTRKRATGTVALTDDDNELWQGNIQVGTPPVQFAVDFDSGSSDLFLPGPDCGQTCDGHTVYDPSQSSTSKDAGQNFQLAFGDGSTVEGKQFTDTITIGGLSATGQAVGAATQYSDGFEEANFPPDGLMGMAFQSISEFNKAPVFQSLLDQQQTTQGAFGFTLLETSDSELFLGGVDTSKISGDLTFTPVTQEGFWQISVDGADVGGQSVSSTQDAIVDTGTTLLIADTQTVDSIIKAVPGAQDAGQGFFTFPCDSAPGNIALTLGGKQFTLSGDSINLGQAEEGSSDCLSGIIADDSQGFWILGDVFLRNVYTSDRITHQAFDVDNSQVGFGDLA</sequence>
<dbReference type="PRINTS" id="PR00792">
    <property type="entry name" value="PEPSIN"/>
</dbReference>
<dbReference type="AlphaFoldDB" id="A0A9Q5I112"/>
<evidence type="ECO:0000313" key="10">
    <source>
        <dbReference type="EMBL" id="OCB89549.1"/>
    </source>
</evidence>
<dbReference type="Pfam" id="PF00026">
    <property type="entry name" value="Asp"/>
    <property type="match status" value="1"/>
</dbReference>
<dbReference type="InterPro" id="IPR034164">
    <property type="entry name" value="Pepsin-like_dom"/>
</dbReference>
<dbReference type="OrthoDB" id="15189at2759"/>
<organism evidence="10 11">
    <name type="scientific">Sanghuangporus baumii</name>
    <name type="common">Phellinus baumii</name>
    <dbReference type="NCBI Taxonomy" id="108892"/>
    <lineage>
        <taxon>Eukaryota</taxon>
        <taxon>Fungi</taxon>
        <taxon>Dikarya</taxon>
        <taxon>Basidiomycota</taxon>
        <taxon>Agaricomycotina</taxon>
        <taxon>Agaricomycetes</taxon>
        <taxon>Hymenochaetales</taxon>
        <taxon>Hymenochaetaceae</taxon>
        <taxon>Sanghuangporus</taxon>
    </lineage>
</organism>
<keyword evidence="4 7" id="KW-0378">Hydrolase</keyword>
<dbReference type="InterPro" id="IPR001461">
    <property type="entry name" value="Aspartic_peptidase_A1"/>
</dbReference>
<dbReference type="Gene3D" id="2.40.70.10">
    <property type="entry name" value="Acid Proteases"/>
    <property type="match status" value="2"/>
</dbReference>
<keyword evidence="3 7" id="KW-0064">Aspartyl protease</keyword>
<evidence type="ECO:0000313" key="11">
    <source>
        <dbReference type="Proteomes" id="UP000757232"/>
    </source>
</evidence>
<dbReference type="PANTHER" id="PTHR47966:SF1">
    <property type="entry name" value="ASPARTYL PROTEINASE"/>
    <property type="match status" value="1"/>
</dbReference>
<keyword evidence="8" id="KW-0732">Signal</keyword>
<dbReference type="SUPFAM" id="SSF50630">
    <property type="entry name" value="Acid proteases"/>
    <property type="match status" value="1"/>
</dbReference>